<dbReference type="InterPro" id="IPR016135">
    <property type="entry name" value="UBQ-conjugating_enzyme/RWD"/>
</dbReference>
<evidence type="ECO:0000259" key="1">
    <source>
        <dbReference type="PROSITE" id="PS50127"/>
    </source>
</evidence>
<accession>F6H5P2</accession>
<feature type="domain" description="UBC core" evidence="1">
    <location>
        <begin position="28"/>
        <end position="187"/>
    </location>
</feature>
<dbReference type="EMBL" id="FN595239">
    <property type="protein sequence ID" value="CCB47513.1"/>
    <property type="molecule type" value="Genomic_DNA"/>
</dbReference>
<dbReference type="SMART" id="SM00212">
    <property type="entry name" value="UBCc"/>
    <property type="match status" value="1"/>
</dbReference>
<dbReference type="GO" id="GO:0043161">
    <property type="term" value="P:proteasome-mediated ubiquitin-dependent protein catabolic process"/>
    <property type="evidence" value="ECO:0000318"/>
    <property type="project" value="GO_Central"/>
</dbReference>
<name>F6H5P2_VITVI</name>
<keyword evidence="3" id="KW-1185">Reference proteome</keyword>
<dbReference type="InterPro" id="IPR050113">
    <property type="entry name" value="Ub_conjugating_enzyme"/>
</dbReference>
<dbReference type="GO" id="GO:0061631">
    <property type="term" value="F:ubiquitin conjugating enzyme activity"/>
    <property type="evidence" value="ECO:0000318"/>
    <property type="project" value="GO_Central"/>
</dbReference>
<dbReference type="SUPFAM" id="SSF54495">
    <property type="entry name" value="UBC-like"/>
    <property type="match status" value="1"/>
</dbReference>
<evidence type="ECO:0000313" key="3">
    <source>
        <dbReference type="Proteomes" id="UP000009183"/>
    </source>
</evidence>
<dbReference type="InterPro" id="IPR000608">
    <property type="entry name" value="UBC"/>
</dbReference>
<dbReference type="PROSITE" id="PS50127">
    <property type="entry name" value="UBC_2"/>
    <property type="match status" value="1"/>
</dbReference>
<gene>
    <name evidence="2" type="ordered locus">VIT_14s0108g00140</name>
</gene>
<sequence length="217" mass="24720">MFCFPTFCLAPNGALTELFDAAVRMSTPSRKRLMRDFKRLQQDPPAGISGAPHDNNIMLWNAVIFGPDDTPWDGGTFKLTLQFTEEYPNKPPTVRFVSRMFHPNNNCEDWQKDDNPLWHLYMPMEASVWIFYRTSGVPYMMLLLFLLLSSHCFVIPTQTRPLIQKLHGCLVRTSASTTEESVKLLSRAGQRTNSLSGCFRACCAEWISLILPPARVV</sequence>
<dbReference type="InParanoid" id="F6H5P2"/>
<dbReference type="GO" id="GO:0000209">
    <property type="term" value="P:protein polyubiquitination"/>
    <property type="evidence" value="ECO:0000318"/>
    <property type="project" value="GO_Central"/>
</dbReference>
<dbReference type="Proteomes" id="UP000009183">
    <property type="component" value="Chromosome 14"/>
</dbReference>
<protein>
    <recommendedName>
        <fullName evidence="1">UBC core domain-containing protein</fullName>
    </recommendedName>
</protein>
<reference evidence="3" key="1">
    <citation type="journal article" date="2007" name="Nature">
        <title>The grapevine genome sequence suggests ancestral hexaploidization in major angiosperm phyla.</title>
        <authorList>
            <consortium name="The French-Italian Public Consortium for Grapevine Genome Characterization."/>
            <person name="Jaillon O."/>
            <person name="Aury J.-M."/>
            <person name="Noel B."/>
            <person name="Policriti A."/>
            <person name="Clepet C."/>
            <person name="Casagrande A."/>
            <person name="Choisne N."/>
            <person name="Aubourg S."/>
            <person name="Vitulo N."/>
            <person name="Jubin C."/>
            <person name="Vezzi A."/>
            <person name="Legeai F."/>
            <person name="Hugueney P."/>
            <person name="Dasilva C."/>
            <person name="Horner D."/>
            <person name="Mica E."/>
            <person name="Jublot D."/>
            <person name="Poulain J."/>
            <person name="Bruyere C."/>
            <person name="Billault A."/>
            <person name="Segurens B."/>
            <person name="Gouyvenoux M."/>
            <person name="Ugarte E."/>
            <person name="Cattonaro F."/>
            <person name="Anthouard V."/>
            <person name="Vico V."/>
            <person name="Del Fabbro C."/>
            <person name="Alaux M."/>
            <person name="Di Gaspero G."/>
            <person name="Dumas V."/>
            <person name="Felice N."/>
            <person name="Paillard S."/>
            <person name="Juman I."/>
            <person name="Moroldo M."/>
            <person name="Scalabrin S."/>
            <person name="Canaguier A."/>
            <person name="Le Clainche I."/>
            <person name="Malacrida G."/>
            <person name="Durand E."/>
            <person name="Pesole G."/>
            <person name="Laucou V."/>
            <person name="Chatelet P."/>
            <person name="Merdinoglu D."/>
            <person name="Delledonne M."/>
            <person name="Pezzotti M."/>
            <person name="Lecharny A."/>
            <person name="Scarpelli C."/>
            <person name="Artiguenave F."/>
            <person name="Pe M.E."/>
            <person name="Valle G."/>
            <person name="Morgante M."/>
            <person name="Caboche M."/>
            <person name="Adam-Blondon A.-F."/>
            <person name="Weissenbach J."/>
            <person name="Quetier F."/>
            <person name="Wincker P."/>
        </authorList>
    </citation>
    <scope>NUCLEOTIDE SEQUENCE [LARGE SCALE GENOMIC DNA]</scope>
    <source>
        <strain evidence="3">cv. Pinot noir / PN40024</strain>
    </source>
</reference>
<proteinExistence type="predicted"/>
<dbReference type="STRING" id="29760.F6H5P2"/>
<dbReference type="GO" id="GO:0006281">
    <property type="term" value="P:DNA repair"/>
    <property type="evidence" value="ECO:0000318"/>
    <property type="project" value="GO_Central"/>
</dbReference>
<dbReference type="HOGENOM" id="CLU_110921_0_0_1"/>
<dbReference type="Gene3D" id="3.10.110.10">
    <property type="entry name" value="Ubiquitin Conjugating Enzyme"/>
    <property type="match status" value="1"/>
</dbReference>
<evidence type="ECO:0000313" key="2">
    <source>
        <dbReference type="EMBL" id="CCB47513.1"/>
    </source>
</evidence>
<dbReference type="PaxDb" id="29760-VIT_14s0108g00140.t01"/>
<dbReference type="eggNOG" id="KOG0419">
    <property type="taxonomic scope" value="Eukaryota"/>
</dbReference>
<dbReference type="PANTHER" id="PTHR24067">
    <property type="entry name" value="UBIQUITIN-CONJUGATING ENZYME E2"/>
    <property type="match status" value="1"/>
</dbReference>
<dbReference type="Pfam" id="PF00179">
    <property type="entry name" value="UQ_con"/>
    <property type="match status" value="1"/>
</dbReference>
<dbReference type="AlphaFoldDB" id="F6H5P2"/>
<organism evidence="2 3">
    <name type="scientific">Vitis vinifera</name>
    <name type="common">Grape</name>
    <dbReference type="NCBI Taxonomy" id="29760"/>
    <lineage>
        <taxon>Eukaryota</taxon>
        <taxon>Viridiplantae</taxon>
        <taxon>Streptophyta</taxon>
        <taxon>Embryophyta</taxon>
        <taxon>Tracheophyta</taxon>
        <taxon>Spermatophyta</taxon>
        <taxon>Magnoliopsida</taxon>
        <taxon>eudicotyledons</taxon>
        <taxon>Gunneridae</taxon>
        <taxon>Pentapetalae</taxon>
        <taxon>rosids</taxon>
        <taxon>Vitales</taxon>
        <taxon>Vitaceae</taxon>
        <taxon>Viteae</taxon>
        <taxon>Vitis</taxon>
    </lineage>
</organism>